<name>A0ABS4THH3_9PSEU</name>
<reference evidence="1 2" key="1">
    <citation type="submission" date="2021-03" db="EMBL/GenBank/DDBJ databases">
        <title>Sequencing the genomes of 1000 actinobacteria strains.</title>
        <authorList>
            <person name="Klenk H.-P."/>
        </authorList>
    </citation>
    <scope>NUCLEOTIDE SEQUENCE [LARGE SCALE GENOMIC DNA]</scope>
    <source>
        <strain evidence="1 2">DSM 46670</strain>
    </source>
</reference>
<proteinExistence type="predicted"/>
<accession>A0ABS4THH3</accession>
<evidence type="ECO:0000313" key="2">
    <source>
        <dbReference type="Proteomes" id="UP001519332"/>
    </source>
</evidence>
<organism evidence="1 2">
    <name type="scientific">Kibdelosporangium banguiense</name>
    <dbReference type="NCBI Taxonomy" id="1365924"/>
    <lineage>
        <taxon>Bacteria</taxon>
        <taxon>Bacillati</taxon>
        <taxon>Actinomycetota</taxon>
        <taxon>Actinomycetes</taxon>
        <taxon>Pseudonocardiales</taxon>
        <taxon>Pseudonocardiaceae</taxon>
        <taxon>Kibdelosporangium</taxon>
    </lineage>
</organism>
<dbReference type="Proteomes" id="UP001519332">
    <property type="component" value="Unassembled WGS sequence"/>
</dbReference>
<dbReference type="EMBL" id="JAGINW010000001">
    <property type="protein sequence ID" value="MBP2323454.1"/>
    <property type="molecule type" value="Genomic_DNA"/>
</dbReference>
<dbReference type="RefSeq" id="WP_209639873.1">
    <property type="nucleotide sequence ID" value="NZ_JAGINW010000001.1"/>
</dbReference>
<sequence>MSRTRLASLGIALVVGALLAFVVTNCSSRPKPTGPRLDGWSITVYYTAVENYHAGSAESVRGCLRLECERGDEPLGEYPDDFVAAVKAEGAGRITSSPNAGRYLNWSYDLGYWLDDSPRDSRGQVLEPFVSAAADPGVLAAGTNFTIAECGTLDSGVKPPDDVCGRIRSARWTIRDEFTPGLGGPQHIDIYIGEEQGPDFTSSPWYLSLKNAVIALG</sequence>
<protein>
    <submittedName>
        <fullName evidence="1">Uncharacterized protein</fullName>
    </submittedName>
</protein>
<comment type="caution">
    <text evidence="1">The sequence shown here is derived from an EMBL/GenBank/DDBJ whole genome shotgun (WGS) entry which is preliminary data.</text>
</comment>
<evidence type="ECO:0000313" key="1">
    <source>
        <dbReference type="EMBL" id="MBP2323454.1"/>
    </source>
</evidence>
<keyword evidence="2" id="KW-1185">Reference proteome</keyword>
<gene>
    <name evidence="1" type="ORF">JOF56_003839</name>
</gene>